<dbReference type="GO" id="GO:0005783">
    <property type="term" value="C:endoplasmic reticulum"/>
    <property type="evidence" value="ECO:0000318"/>
    <property type="project" value="GO_Central"/>
</dbReference>
<evidence type="ECO:0000256" key="5">
    <source>
        <dbReference type="ARBA" id="ARBA00022989"/>
    </source>
</evidence>
<dbReference type="PANTHER" id="PTHR22883">
    <property type="entry name" value="ZINC FINGER DHHC DOMAIN CONTAINING PROTEIN"/>
    <property type="match status" value="1"/>
</dbReference>
<proteinExistence type="inferred from homology"/>
<keyword evidence="3 8" id="KW-0808">Transferase</keyword>
<feature type="transmembrane region" description="Helical" evidence="8">
    <location>
        <begin position="46"/>
        <end position="67"/>
    </location>
</feature>
<comment type="subcellular location">
    <subcellularLocation>
        <location evidence="1">Membrane</location>
        <topology evidence="1">Multi-pass membrane protein</topology>
    </subcellularLocation>
</comment>
<dbReference type="AlphaFoldDB" id="A0A1U7ZHB2"/>
<dbReference type="PANTHER" id="PTHR22883:SF127">
    <property type="entry name" value="ZDHHC-TYPE PALMITOYLTRANSFERASE 3-RELATED"/>
    <property type="match status" value="1"/>
</dbReference>
<dbReference type="GO" id="GO:0019706">
    <property type="term" value="F:protein-cysteine S-palmitoyltransferase activity"/>
    <property type="evidence" value="ECO:0000318"/>
    <property type="project" value="GO_Central"/>
</dbReference>
<dbReference type="RefSeq" id="XP_010253197.1">
    <property type="nucleotide sequence ID" value="XM_010254895.2"/>
</dbReference>
<evidence type="ECO:0000256" key="1">
    <source>
        <dbReference type="ARBA" id="ARBA00004141"/>
    </source>
</evidence>
<feature type="transmembrane region" description="Helical" evidence="8">
    <location>
        <begin position="257"/>
        <end position="281"/>
    </location>
</feature>
<dbReference type="Proteomes" id="UP000189703">
    <property type="component" value="Unplaced"/>
</dbReference>
<dbReference type="KEGG" id="nnu:104594559"/>
<protein>
    <recommendedName>
        <fullName evidence="8">S-acyltransferase</fullName>
        <ecNumber evidence="8">2.3.1.225</ecNumber>
    </recommendedName>
    <alternativeName>
        <fullName evidence="8">Palmitoyltransferase</fullName>
    </alternativeName>
</protein>
<evidence type="ECO:0000256" key="8">
    <source>
        <dbReference type="RuleBase" id="RU079119"/>
    </source>
</evidence>
<evidence type="ECO:0000259" key="9">
    <source>
        <dbReference type="Pfam" id="PF01529"/>
    </source>
</evidence>
<dbReference type="GO" id="GO:0016020">
    <property type="term" value="C:membrane"/>
    <property type="evidence" value="ECO:0007669"/>
    <property type="project" value="UniProtKB-SubCell"/>
</dbReference>
<feature type="transmembrane region" description="Helical" evidence="8">
    <location>
        <begin position="102"/>
        <end position="123"/>
    </location>
</feature>
<evidence type="ECO:0000256" key="7">
    <source>
        <dbReference type="ARBA" id="ARBA00023315"/>
    </source>
</evidence>
<evidence type="ECO:0000256" key="3">
    <source>
        <dbReference type="ARBA" id="ARBA00022679"/>
    </source>
</evidence>
<dbReference type="OrthoDB" id="331948at2759"/>
<feature type="transmembrane region" description="Helical" evidence="8">
    <location>
        <begin position="214"/>
        <end position="237"/>
    </location>
</feature>
<keyword evidence="7 8" id="KW-0012">Acyltransferase</keyword>
<keyword evidence="10" id="KW-1185">Reference proteome</keyword>
<dbReference type="GO" id="GO:0006612">
    <property type="term" value="P:protein targeting to membrane"/>
    <property type="evidence" value="ECO:0000318"/>
    <property type="project" value="GO_Central"/>
</dbReference>
<dbReference type="OMA" id="AVFLIWH"/>
<keyword evidence="6 8" id="KW-0472">Membrane</keyword>
<dbReference type="PROSITE" id="PS50216">
    <property type="entry name" value="DHHC"/>
    <property type="match status" value="1"/>
</dbReference>
<evidence type="ECO:0000313" key="11">
    <source>
        <dbReference type="RefSeq" id="XP_010253197.1"/>
    </source>
</evidence>
<dbReference type="InParanoid" id="A0A1U7ZHB2"/>
<comment type="catalytic activity">
    <reaction evidence="8">
        <text>L-cysteinyl-[protein] + hexadecanoyl-CoA = S-hexadecanoyl-L-cysteinyl-[protein] + CoA</text>
        <dbReference type="Rhea" id="RHEA:36683"/>
        <dbReference type="Rhea" id="RHEA-COMP:10131"/>
        <dbReference type="Rhea" id="RHEA-COMP:11032"/>
        <dbReference type="ChEBI" id="CHEBI:29950"/>
        <dbReference type="ChEBI" id="CHEBI:57287"/>
        <dbReference type="ChEBI" id="CHEBI:57379"/>
        <dbReference type="ChEBI" id="CHEBI:74151"/>
        <dbReference type="EC" id="2.3.1.225"/>
    </reaction>
</comment>
<comment type="similarity">
    <text evidence="2 8">Belongs to the DHHC palmitoyltransferase family.</text>
</comment>
<keyword evidence="4 8" id="KW-0812">Transmembrane</keyword>
<dbReference type="EC" id="2.3.1.225" evidence="8"/>
<dbReference type="eggNOG" id="KOG1311">
    <property type="taxonomic scope" value="Eukaryota"/>
</dbReference>
<feature type="transmembrane region" description="Helical" evidence="8">
    <location>
        <begin position="73"/>
        <end position="95"/>
    </location>
</feature>
<evidence type="ECO:0000256" key="2">
    <source>
        <dbReference type="ARBA" id="ARBA00008574"/>
    </source>
</evidence>
<feature type="transmembrane region" description="Helical" evidence="8">
    <location>
        <begin position="16"/>
        <end position="34"/>
    </location>
</feature>
<dbReference type="GO" id="GO:0005794">
    <property type="term" value="C:Golgi apparatus"/>
    <property type="evidence" value="ECO:0000318"/>
    <property type="project" value="GO_Central"/>
</dbReference>
<gene>
    <name evidence="11" type="primary">LOC104594559</name>
</gene>
<dbReference type="InterPro" id="IPR039859">
    <property type="entry name" value="PFA4/ZDH16/20/ERF2-like"/>
</dbReference>
<evidence type="ECO:0000313" key="10">
    <source>
        <dbReference type="Proteomes" id="UP000189703"/>
    </source>
</evidence>
<feature type="domain" description="Palmitoyltransferase DHHC" evidence="9">
    <location>
        <begin position="182"/>
        <end position="295"/>
    </location>
</feature>
<evidence type="ECO:0000256" key="4">
    <source>
        <dbReference type="ARBA" id="ARBA00022692"/>
    </source>
</evidence>
<organism evidence="10 11">
    <name type="scientific">Nelumbo nucifera</name>
    <name type="common">Sacred lotus</name>
    <dbReference type="NCBI Taxonomy" id="4432"/>
    <lineage>
        <taxon>Eukaryota</taxon>
        <taxon>Viridiplantae</taxon>
        <taxon>Streptophyta</taxon>
        <taxon>Embryophyta</taxon>
        <taxon>Tracheophyta</taxon>
        <taxon>Spermatophyta</taxon>
        <taxon>Magnoliopsida</taxon>
        <taxon>Proteales</taxon>
        <taxon>Nelumbonaceae</taxon>
        <taxon>Nelumbo</taxon>
    </lineage>
</organism>
<dbReference type="Pfam" id="PF01529">
    <property type="entry name" value="DHHC"/>
    <property type="match status" value="1"/>
</dbReference>
<dbReference type="InterPro" id="IPR001594">
    <property type="entry name" value="Palmitoyltrfase_DHHC"/>
</dbReference>
<accession>A0A1U7ZHB2</accession>
<reference evidence="11" key="1">
    <citation type="submission" date="2025-08" db="UniProtKB">
        <authorList>
            <consortium name="RefSeq"/>
        </authorList>
    </citation>
    <scope>IDENTIFICATION</scope>
</reference>
<sequence length="348" mass="39614">MATLGLEKHMTVSSKFIIPSLISCVFVFLSQFALAMIPRYFASYSLIAKLALSALLLLVIAGFGRFFRRLVGVYASAPAFVLFNTLFIWGVYIVVVRQAISYLTDIVFNVELALLMIGLYSIICSDPGLVIHGYSCLEKFSGSAVTDAKPHSKEKLSGSVLDDENPTIETEEVIPFLENSSRRVRFCKHCKAYIKGFDHHCPAFGNCIGKKNHVLFMVLLVGFIFVEASYIVCFTRFTTRYQLMDKTGLEFSLSSNFVISTMIFTLLQMLWQVPFLLWHIYCICFNIKTDEWINWRKYPEFHLLVQCQEHASPETKFRNPYDKGVLGNIMEFLTSLQYSTSLMLTALV</sequence>
<name>A0A1U7ZHB2_NELNU</name>
<keyword evidence="5 8" id="KW-1133">Transmembrane helix</keyword>
<evidence type="ECO:0000256" key="6">
    <source>
        <dbReference type="ARBA" id="ARBA00023136"/>
    </source>
</evidence>
<comment type="domain">
    <text evidence="8">The DHHC domain is required for palmitoyltransferase activity.</text>
</comment>
<dbReference type="GeneID" id="104594559"/>